<gene>
    <name evidence="2" type="ORF">MARPO_0157s0007</name>
</gene>
<keyword evidence="3" id="KW-1185">Reference proteome</keyword>
<accession>A0A2R6W487</accession>
<organism evidence="2 3">
    <name type="scientific">Marchantia polymorpha</name>
    <name type="common">Common liverwort</name>
    <name type="synonym">Marchantia aquatica</name>
    <dbReference type="NCBI Taxonomy" id="3197"/>
    <lineage>
        <taxon>Eukaryota</taxon>
        <taxon>Viridiplantae</taxon>
        <taxon>Streptophyta</taxon>
        <taxon>Embryophyta</taxon>
        <taxon>Marchantiophyta</taxon>
        <taxon>Marchantiopsida</taxon>
        <taxon>Marchantiidae</taxon>
        <taxon>Marchantiales</taxon>
        <taxon>Marchantiaceae</taxon>
        <taxon>Marchantia</taxon>
    </lineage>
</organism>
<name>A0A2R6W487_MARPO</name>
<dbReference type="EMBL" id="KZ772827">
    <property type="protein sequence ID" value="PTQ28675.1"/>
    <property type="molecule type" value="Genomic_DNA"/>
</dbReference>
<dbReference type="Gramene" id="Mp4g08720.1">
    <property type="protein sequence ID" value="Mp4g08720.1.cds1"/>
    <property type="gene ID" value="Mp4g08720"/>
</dbReference>
<dbReference type="Proteomes" id="UP000244005">
    <property type="component" value="Unassembled WGS sequence"/>
</dbReference>
<sequence length="78" mass="8605">MTRRAAHGASKSLRSSQNRRSRDPDRRQQNITSGSRHRAAYPQAGPGSAEFRVRPVCARTIKSSLVPALPRPEQPLTA</sequence>
<evidence type="ECO:0000313" key="2">
    <source>
        <dbReference type="EMBL" id="PTQ28675.1"/>
    </source>
</evidence>
<evidence type="ECO:0000313" key="3">
    <source>
        <dbReference type="Proteomes" id="UP000244005"/>
    </source>
</evidence>
<evidence type="ECO:0000256" key="1">
    <source>
        <dbReference type="SAM" id="MobiDB-lite"/>
    </source>
</evidence>
<dbReference type="AlphaFoldDB" id="A0A2R6W487"/>
<reference evidence="3" key="1">
    <citation type="journal article" date="2017" name="Cell">
        <title>Insights into land plant evolution garnered from the Marchantia polymorpha genome.</title>
        <authorList>
            <person name="Bowman J.L."/>
            <person name="Kohchi T."/>
            <person name="Yamato K.T."/>
            <person name="Jenkins J."/>
            <person name="Shu S."/>
            <person name="Ishizaki K."/>
            <person name="Yamaoka S."/>
            <person name="Nishihama R."/>
            <person name="Nakamura Y."/>
            <person name="Berger F."/>
            <person name="Adam C."/>
            <person name="Aki S.S."/>
            <person name="Althoff F."/>
            <person name="Araki T."/>
            <person name="Arteaga-Vazquez M.A."/>
            <person name="Balasubrmanian S."/>
            <person name="Barry K."/>
            <person name="Bauer D."/>
            <person name="Boehm C.R."/>
            <person name="Briginshaw L."/>
            <person name="Caballero-Perez J."/>
            <person name="Catarino B."/>
            <person name="Chen F."/>
            <person name="Chiyoda S."/>
            <person name="Chovatia M."/>
            <person name="Davies K.M."/>
            <person name="Delmans M."/>
            <person name="Demura T."/>
            <person name="Dierschke T."/>
            <person name="Dolan L."/>
            <person name="Dorantes-Acosta A.E."/>
            <person name="Eklund D.M."/>
            <person name="Florent S.N."/>
            <person name="Flores-Sandoval E."/>
            <person name="Fujiyama A."/>
            <person name="Fukuzawa H."/>
            <person name="Galik B."/>
            <person name="Grimanelli D."/>
            <person name="Grimwood J."/>
            <person name="Grossniklaus U."/>
            <person name="Hamada T."/>
            <person name="Haseloff J."/>
            <person name="Hetherington A.J."/>
            <person name="Higo A."/>
            <person name="Hirakawa Y."/>
            <person name="Hundley H.N."/>
            <person name="Ikeda Y."/>
            <person name="Inoue K."/>
            <person name="Inoue S.I."/>
            <person name="Ishida S."/>
            <person name="Jia Q."/>
            <person name="Kakita M."/>
            <person name="Kanazawa T."/>
            <person name="Kawai Y."/>
            <person name="Kawashima T."/>
            <person name="Kennedy M."/>
            <person name="Kinose K."/>
            <person name="Kinoshita T."/>
            <person name="Kohara Y."/>
            <person name="Koide E."/>
            <person name="Komatsu K."/>
            <person name="Kopischke S."/>
            <person name="Kubo M."/>
            <person name="Kyozuka J."/>
            <person name="Lagercrantz U."/>
            <person name="Lin S.S."/>
            <person name="Lindquist E."/>
            <person name="Lipzen A.M."/>
            <person name="Lu C.W."/>
            <person name="De Luna E."/>
            <person name="Martienssen R.A."/>
            <person name="Minamino N."/>
            <person name="Mizutani M."/>
            <person name="Mizutani M."/>
            <person name="Mochizuki N."/>
            <person name="Monte I."/>
            <person name="Mosher R."/>
            <person name="Nagasaki H."/>
            <person name="Nakagami H."/>
            <person name="Naramoto S."/>
            <person name="Nishitani K."/>
            <person name="Ohtani M."/>
            <person name="Okamoto T."/>
            <person name="Okumura M."/>
            <person name="Phillips J."/>
            <person name="Pollak B."/>
            <person name="Reinders A."/>
            <person name="Rovekamp M."/>
            <person name="Sano R."/>
            <person name="Sawa S."/>
            <person name="Schmid M.W."/>
            <person name="Shirakawa M."/>
            <person name="Solano R."/>
            <person name="Spunde A."/>
            <person name="Suetsugu N."/>
            <person name="Sugano S."/>
            <person name="Sugiyama A."/>
            <person name="Sun R."/>
            <person name="Suzuki Y."/>
            <person name="Takenaka M."/>
            <person name="Takezawa D."/>
            <person name="Tomogane H."/>
            <person name="Tsuzuki M."/>
            <person name="Ueda T."/>
            <person name="Umeda M."/>
            <person name="Ward J.M."/>
            <person name="Watanabe Y."/>
            <person name="Yazaki K."/>
            <person name="Yokoyama R."/>
            <person name="Yoshitake Y."/>
            <person name="Yotsui I."/>
            <person name="Zachgo S."/>
            <person name="Schmutz J."/>
        </authorList>
    </citation>
    <scope>NUCLEOTIDE SEQUENCE [LARGE SCALE GENOMIC DNA]</scope>
    <source>
        <strain evidence="3">Tak-1</strain>
    </source>
</reference>
<feature type="region of interest" description="Disordered" evidence="1">
    <location>
        <begin position="1"/>
        <end position="52"/>
    </location>
</feature>
<protein>
    <submittedName>
        <fullName evidence="2">Uncharacterized protein</fullName>
    </submittedName>
</protein>
<proteinExistence type="predicted"/>